<accession>A0AAF0I8C9</accession>
<dbReference type="AlphaFoldDB" id="A0AAF0I8C9"/>
<evidence type="ECO:0000313" key="1">
    <source>
        <dbReference type="EMBL" id="WEG73816.1"/>
    </source>
</evidence>
<dbReference type="Proteomes" id="UP001179647">
    <property type="component" value="Chromosome"/>
</dbReference>
<gene>
    <name evidence="1" type="ORF">OL234_02575</name>
</gene>
<sequence length="106" mass="12135">MKLIDVTNSYPDLVSQQLDSTDATFIRVFTLGKSSVIYTEAPTHKEILITNKQRNIKQDEIQAVMRRLIKTEQEEHTLNMLQMDGIVEISIPVTQELEEESISVSQ</sequence>
<dbReference type="EMBL" id="CP110232">
    <property type="protein sequence ID" value="WEG73816.1"/>
    <property type="molecule type" value="Genomic_DNA"/>
</dbReference>
<organism evidence="1 2">
    <name type="scientific">Vagococcus intermedius</name>
    <dbReference type="NCBI Taxonomy" id="2991418"/>
    <lineage>
        <taxon>Bacteria</taxon>
        <taxon>Bacillati</taxon>
        <taxon>Bacillota</taxon>
        <taxon>Bacilli</taxon>
        <taxon>Lactobacillales</taxon>
        <taxon>Enterococcaceae</taxon>
        <taxon>Vagococcus</taxon>
    </lineage>
</organism>
<name>A0AAF0I8C9_9ENTE</name>
<reference evidence="1" key="1">
    <citation type="submission" date="2022-10" db="EMBL/GenBank/DDBJ databases">
        <title>Vagococcus sp. isolated from poultry meat.</title>
        <authorList>
            <person name="Johansson P."/>
            <person name="Bjorkroth J."/>
        </authorList>
    </citation>
    <scope>NUCLEOTIDE SEQUENCE</scope>
    <source>
        <strain evidence="1">STAA11</strain>
    </source>
</reference>
<keyword evidence="2" id="KW-1185">Reference proteome</keyword>
<proteinExistence type="predicted"/>
<evidence type="ECO:0000313" key="2">
    <source>
        <dbReference type="Proteomes" id="UP001179647"/>
    </source>
</evidence>
<dbReference type="RefSeq" id="WP_275469616.1">
    <property type="nucleotide sequence ID" value="NZ_CP110232.1"/>
</dbReference>
<protein>
    <submittedName>
        <fullName evidence="1">DUF1827 family protein</fullName>
    </submittedName>
</protein>
<dbReference type="InterPro" id="IPR014959">
    <property type="entry name" value="DUF1827"/>
</dbReference>
<dbReference type="Pfam" id="PF08860">
    <property type="entry name" value="DUF1827"/>
    <property type="match status" value="1"/>
</dbReference>
<dbReference type="KEGG" id="vie:OL234_02575"/>
<dbReference type="InterPro" id="IPR038226">
    <property type="entry name" value="LMG18311-like_sf"/>
</dbReference>
<dbReference type="Gene3D" id="3.40.1720.10">
    <property type="entry name" value="Streptococcus thermophilus LMG 18311 protein like"/>
    <property type="match status" value="1"/>
</dbReference>